<keyword evidence="3" id="KW-1185">Reference proteome</keyword>
<dbReference type="AlphaFoldDB" id="A0A9P6LCD3"/>
<feature type="region of interest" description="Disordered" evidence="1">
    <location>
        <begin position="1"/>
        <end position="24"/>
    </location>
</feature>
<feature type="compositionally biased region" description="Basic residues" evidence="1">
    <location>
        <begin position="77"/>
        <end position="87"/>
    </location>
</feature>
<reference evidence="2" key="2">
    <citation type="submission" date="2020-11" db="EMBL/GenBank/DDBJ databases">
        <authorList>
            <consortium name="DOE Joint Genome Institute"/>
            <person name="Kuo A."/>
            <person name="Miyauchi S."/>
            <person name="Kiss E."/>
            <person name="Drula E."/>
            <person name="Kohler A."/>
            <person name="Sanchez-Garcia M."/>
            <person name="Andreopoulos B."/>
            <person name="Barry K.W."/>
            <person name="Bonito G."/>
            <person name="Buee M."/>
            <person name="Carver A."/>
            <person name="Chen C."/>
            <person name="Cichocki N."/>
            <person name="Clum A."/>
            <person name="Culley D."/>
            <person name="Crous P.W."/>
            <person name="Fauchery L."/>
            <person name="Girlanda M."/>
            <person name="Hayes R."/>
            <person name="Keri Z."/>
            <person name="Labutti K."/>
            <person name="Lipzen A."/>
            <person name="Lombard V."/>
            <person name="Magnuson J."/>
            <person name="Maillard F."/>
            <person name="Morin E."/>
            <person name="Murat C."/>
            <person name="Nolan M."/>
            <person name="Ohm R."/>
            <person name="Pangilinan J."/>
            <person name="Pereira M."/>
            <person name="Perotto S."/>
            <person name="Peter M."/>
            <person name="Riley R."/>
            <person name="Sitrit Y."/>
            <person name="Stielow B."/>
            <person name="Szollosi G."/>
            <person name="Zifcakova L."/>
            <person name="Stursova M."/>
            <person name="Spatafora J.W."/>
            <person name="Tedersoo L."/>
            <person name="Vaario L.-M."/>
            <person name="Yamada A."/>
            <person name="Yan M."/>
            <person name="Wang P."/>
            <person name="Xu J."/>
            <person name="Bruns T."/>
            <person name="Baldrian P."/>
            <person name="Vilgalys R."/>
            <person name="Henrissat B."/>
            <person name="Grigoriev I.V."/>
            <person name="Hibbett D."/>
            <person name="Nagy L.G."/>
            <person name="Martin F.M."/>
        </authorList>
    </citation>
    <scope>NUCLEOTIDE SEQUENCE</scope>
    <source>
        <strain evidence="2">UH-Tt-Lm1</strain>
    </source>
</reference>
<dbReference type="EMBL" id="WIUZ02000001">
    <property type="protein sequence ID" value="KAF9793275.1"/>
    <property type="molecule type" value="Genomic_DNA"/>
</dbReference>
<name>A0A9P6LCD3_9AGAM</name>
<organism evidence="2 3">
    <name type="scientific">Thelephora terrestris</name>
    <dbReference type="NCBI Taxonomy" id="56493"/>
    <lineage>
        <taxon>Eukaryota</taxon>
        <taxon>Fungi</taxon>
        <taxon>Dikarya</taxon>
        <taxon>Basidiomycota</taxon>
        <taxon>Agaricomycotina</taxon>
        <taxon>Agaricomycetes</taxon>
        <taxon>Thelephorales</taxon>
        <taxon>Thelephoraceae</taxon>
        <taxon>Thelephora</taxon>
    </lineage>
</organism>
<evidence type="ECO:0000313" key="3">
    <source>
        <dbReference type="Proteomes" id="UP000736335"/>
    </source>
</evidence>
<protein>
    <submittedName>
        <fullName evidence="2">Uncharacterized protein</fullName>
    </submittedName>
</protein>
<gene>
    <name evidence="2" type="ORF">BJ322DRAFT_1016832</name>
</gene>
<sequence length="215" mass="24472">MPEVRKNFPACSNPREFWRDPRDQPGLWARDDPLIFVIFWDVLVGDGVERCGSMGDSGMPRIDQPERPRPPPPLQARKPRRTYKRPHTPTGPSTHIIVYPWKPMKVGQSTIHVRESPGSDSNPQRHNRSFLDEPSNWLPLHQVKIRRDPQTPLLVGFVASTESNFAVAVCTCRTLVVMKNLPAITNFRRSFQSTSSDQCGCFPQLPSKDNNGTYQ</sequence>
<comment type="caution">
    <text evidence="2">The sequence shown here is derived from an EMBL/GenBank/DDBJ whole genome shotgun (WGS) entry which is preliminary data.</text>
</comment>
<dbReference type="Proteomes" id="UP000736335">
    <property type="component" value="Unassembled WGS sequence"/>
</dbReference>
<feature type="region of interest" description="Disordered" evidence="1">
    <location>
        <begin position="112"/>
        <end position="133"/>
    </location>
</feature>
<accession>A0A9P6LCD3</accession>
<feature type="region of interest" description="Disordered" evidence="1">
    <location>
        <begin position="51"/>
        <end position="96"/>
    </location>
</feature>
<evidence type="ECO:0000313" key="2">
    <source>
        <dbReference type="EMBL" id="KAF9793275.1"/>
    </source>
</evidence>
<evidence type="ECO:0000256" key="1">
    <source>
        <dbReference type="SAM" id="MobiDB-lite"/>
    </source>
</evidence>
<reference evidence="2" key="1">
    <citation type="journal article" date="2020" name="Nat. Commun.">
        <title>Large-scale genome sequencing of mycorrhizal fungi provides insights into the early evolution of symbiotic traits.</title>
        <authorList>
            <person name="Miyauchi S."/>
            <person name="Kiss E."/>
            <person name="Kuo A."/>
            <person name="Drula E."/>
            <person name="Kohler A."/>
            <person name="Sanchez-Garcia M."/>
            <person name="Morin E."/>
            <person name="Andreopoulos B."/>
            <person name="Barry K.W."/>
            <person name="Bonito G."/>
            <person name="Buee M."/>
            <person name="Carver A."/>
            <person name="Chen C."/>
            <person name="Cichocki N."/>
            <person name="Clum A."/>
            <person name="Culley D."/>
            <person name="Crous P.W."/>
            <person name="Fauchery L."/>
            <person name="Girlanda M."/>
            <person name="Hayes R.D."/>
            <person name="Keri Z."/>
            <person name="LaButti K."/>
            <person name="Lipzen A."/>
            <person name="Lombard V."/>
            <person name="Magnuson J."/>
            <person name="Maillard F."/>
            <person name="Murat C."/>
            <person name="Nolan M."/>
            <person name="Ohm R.A."/>
            <person name="Pangilinan J."/>
            <person name="Pereira M.F."/>
            <person name="Perotto S."/>
            <person name="Peter M."/>
            <person name="Pfister S."/>
            <person name="Riley R."/>
            <person name="Sitrit Y."/>
            <person name="Stielow J.B."/>
            <person name="Szollosi G."/>
            <person name="Zifcakova L."/>
            <person name="Stursova M."/>
            <person name="Spatafora J.W."/>
            <person name="Tedersoo L."/>
            <person name="Vaario L.M."/>
            <person name="Yamada A."/>
            <person name="Yan M."/>
            <person name="Wang P."/>
            <person name="Xu J."/>
            <person name="Bruns T."/>
            <person name="Baldrian P."/>
            <person name="Vilgalys R."/>
            <person name="Dunand C."/>
            <person name="Henrissat B."/>
            <person name="Grigoriev I.V."/>
            <person name="Hibbett D."/>
            <person name="Nagy L.G."/>
            <person name="Martin F.M."/>
        </authorList>
    </citation>
    <scope>NUCLEOTIDE SEQUENCE</scope>
    <source>
        <strain evidence="2">UH-Tt-Lm1</strain>
    </source>
</reference>
<proteinExistence type="predicted"/>